<evidence type="ECO:0008006" key="4">
    <source>
        <dbReference type="Google" id="ProtNLM"/>
    </source>
</evidence>
<evidence type="ECO:0000313" key="3">
    <source>
        <dbReference type="Proteomes" id="UP000192247"/>
    </source>
</evidence>
<gene>
    <name evidence="2" type="ORF">BIW11_12743</name>
</gene>
<dbReference type="Gene3D" id="3.30.420.610">
    <property type="entry name" value="LOTUS domain-like"/>
    <property type="match status" value="1"/>
</dbReference>
<feature type="compositionally biased region" description="Polar residues" evidence="1">
    <location>
        <begin position="219"/>
        <end position="233"/>
    </location>
</feature>
<feature type="compositionally biased region" description="Polar residues" evidence="1">
    <location>
        <begin position="372"/>
        <end position="383"/>
    </location>
</feature>
<dbReference type="InterPro" id="IPR041966">
    <property type="entry name" value="LOTUS-like"/>
</dbReference>
<feature type="compositionally biased region" description="Polar residues" evidence="1">
    <location>
        <begin position="396"/>
        <end position="407"/>
    </location>
</feature>
<dbReference type="EMBL" id="MNPL01023496">
    <property type="protein sequence ID" value="OQR68696.1"/>
    <property type="molecule type" value="Genomic_DNA"/>
</dbReference>
<reference evidence="2 3" key="1">
    <citation type="journal article" date="2017" name="Gigascience">
        <title>Draft genome of the honey bee ectoparasitic mite, Tropilaelaps mercedesae, is shaped by the parasitic life history.</title>
        <authorList>
            <person name="Dong X."/>
            <person name="Armstrong S.D."/>
            <person name="Xia D."/>
            <person name="Makepeace B.L."/>
            <person name="Darby A.C."/>
            <person name="Kadowaki T."/>
        </authorList>
    </citation>
    <scope>NUCLEOTIDE SEQUENCE [LARGE SCALE GENOMIC DNA]</scope>
    <source>
        <strain evidence="2">Wuxi-XJTLU</strain>
    </source>
</reference>
<name>A0A1V9X5K6_9ACAR</name>
<dbReference type="AlphaFoldDB" id="A0A1V9X5K6"/>
<organism evidence="2 3">
    <name type="scientific">Tropilaelaps mercedesae</name>
    <dbReference type="NCBI Taxonomy" id="418985"/>
    <lineage>
        <taxon>Eukaryota</taxon>
        <taxon>Metazoa</taxon>
        <taxon>Ecdysozoa</taxon>
        <taxon>Arthropoda</taxon>
        <taxon>Chelicerata</taxon>
        <taxon>Arachnida</taxon>
        <taxon>Acari</taxon>
        <taxon>Parasitiformes</taxon>
        <taxon>Mesostigmata</taxon>
        <taxon>Gamasina</taxon>
        <taxon>Dermanyssoidea</taxon>
        <taxon>Laelapidae</taxon>
        <taxon>Tropilaelaps</taxon>
    </lineage>
</organism>
<feature type="region of interest" description="Disordered" evidence="1">
    <location>
        <begin position="317"/>
        <end position="408"/>
    </location>
</feature>
<dbReference type="Proteomes" id="UP000192247">
    <property type="component" value="Unassembled WGS sequence"/>
</dbReference>
<proteinExistence type="predicted"/>
<feature type="compositionally biased region" description="Basic and acidic residues" evidence="1">
    <location>
        <begin position="350"/>
        <end position="362"/>
    </location>
</feature>
<evidence type="ECO:0000313" key="2">
    <source>
        <dbReference type="EMBL" id="OQR68696.1"/>
    </source>
</evidence>
<sequence>MNPGTVEKLIQASLQTSDVPLSIGQLQASSKDLEGSLIPAQELGYQDTLSYLRSASDFSTISYRNGQAYVSPIVQSETSHVREPIKGQRKNPAKKVAVNISPEVEEEVLFLLATLPDNCLLVQDLPVYYGSVYKKKLWYPKGKLPAWLSTAQRFAVTNSPKGRLLEVLSNVDTASFRMNAESCKRKLETSLPKSSPHVSAKPQPDPYGVSCFSKKPLGDSTQKTEFSEAQTGKTRTDDIPEDVRLLLQKILSQGSGGPVFASSLVNTFRLSAVKKSMGARELLAYIRRMPECQVTGVGSKTKVYLKPNWENIVQEQTIRKPYDPSPPSSKANSSGQSRSLASHNSVVLEDIVRRPSRLESSGHEAQAGTWDGQLSSEHSSANEQAVYESENDRRQSSNNLPSPTLTEVSVKDDNWPRQIHLNGRGRIKSWKAKCRLSATSLVKLALFLASRPKSPRSELIEQLRHIVDTSPTSVSTPDTLDAFIADLSRPGGVFVCDEQDRFSLRPGRPDGSSKLSWVPQVWQDALQTPSTPETLASETNERVTGLPAGFSLQGKVVALDGIGQYWFLRDRVQCDVSNEATEATRHSLAEIQSGQQYVYAEPVSSNGVYKPCYALALTSLGYEKYLIYLPELHQLRVVHGARLLPFSNPTSGSTSPAIPPLIYVKAMGRMPYHGQKLTIKIVSDLQNGAAMACLDTEECCMLLQVRDMTSEIHNSGTQPMVVPLVRWAGERLFKLEDAENAFGIERTRENLTVLSLDNLPWSKELKEHLQNETHLSVEPTFGNRQLYFVRLVDVILALDAKFRVLGGLPAMDNFLQELIVLL</sequence>
<keyword evidence="3" id="KW-1185">Reference proteome</keyword>
<dbReference type="InParanoid" id="A0A1V9X5K6"/>
<feature type="compositionally biased region" description="Polar residues" evidence="1">
    <location>
        <begin position="328"/>
        <end position="345"/>
    </location>
</feature>
<accession>A0A1V9X5K6</accession>
<comment type="caution">
    <text evidence="2">The sequence shown here is derived from an EMBL/GenBank/DDBJ whole genome shotgun (WGS) entry which is preliminary data.</text>
</comment>
<evidence type="ECO:0000256" key="1">
    <source>
        <dbReference type="SAM" id="MobiDB-lite"/>
    </source>
</evidence>
<feature type="region of interest" description="Disordered" evidence="1">
    <location>
        <begin position="189"/>
        <end position="235"/>
    </location>
</feature>
<protein>
    <recommendedName>
        <fullName evidence="4">HTH OST-type domain-containing protein</fullName>
    </recommendedName>
</protein>